<evidence type="ECO:0000313" key="1">
    <source>
        <dbReference type="EMBL" id="HEN16340.1"/>
    </source>
</evidence>
<comment type="caution">
    <text evidence="1">The sequence shown here is derived from an EMBL/GenBank/DDBJ whole genome shotgun (WGS) entry which is preliminary data.</text>
</comment>
<sequence length="370" mass="39160">MSMCLLGQLFFCVVEITSGLDDLAPDDLVLDAAISTALASDDPVVSIGQGTLVLSIYPAALRETDPVRKNRDLQNLRITGSGSGTTIIRGVSELGFDVLQLNAVSNLTIDSLAIESIKTGTSSTGCNGISLTNGCRNIVIRDVHVRSLPYVLLADRFDGGKGVTIQTGLYGVEPTDGIVVDRCRVSDCAVGLGLDVAPVPGLVPGTVLFTNNTVERSCLAFYSSFAETSVGLGYVPGCDIQYTGNLAFDCKRTAFVTRTPNLTFQYNSSMTTQYPSIPDPYQDQYPDMQIVVAGGVGCTVSYNSLTCSLPQNAFIAIGSANAATVGCSFLENTLSGPANYGFDRLPGVMFRTHIRDNAIEGCAVDVDPRL</sequence>
<evidence type="ECO:0008006" key="2">
    <source>
        <dbReference type="Google" id="ProtNLM"/>
    </source>
</evidence>
<proteinExistence type="predicted"/>
<reference evidence="1" key="1">
    <citation type="journal article" date="2020" name="mSystems">
        <title>Genome- and Community-Level Interaction Insights into Carbon Utilization and Element Cycling Functions of Hydrothermarchaeota in Hydrothermal Sediment.</title>
        <authorList>
            <person name="Zhou Z."/>
            <person name="Liu Y."/>
            <person name="Xu W."/>
            <person name="Pan J."/>
            <person name="Luo Z.H."/>
            <person name="Li M."/>
        </authorList>
    </citation>
    <scope>NUCLEOTIDE SEQUENCE [LARGE SCALE GENOMIC DNA]</scope>
    <source>
        <strain evidence="1">SpSt-339</strain>
    </source>
</reference>
<dbReference type="AlphaFoldDB" id="A0A7C2K0R2"/>
<dbReference type="InterPro" id="IPR011050">
    <property type="entry name" value="Pectin_lyase_fold/virulence"/>
</dbReference>
<accession>A0A7C2K0R2</accession>
<organism evidence="1">
    <name type="scientific">Schlesneria paludicola</name>
    <dbReference type="NCBI Taxonomy" id="360056"/>
    <lineage>
        <taxon>Bacteria</taxon>
        <taxon>Pseudomonadati</taxon>
        <taxon>Planctomycetota</taxon>
        <taxon>Planctomycetia</taxon>
        <taxon>Planctomycetales</taxon>
        <taxon>Planctomycetaceae</taxon>
        <taxon>Schlesneria</taxon>
    </lineage>
</organism>
<name>A0A7C2K0R2_9PLAN</name>
<dbReference type="EMBL" id="DSOK01000351">
    <property type="protein sequence ID" value="HEN16340.1"/>
    <property type="molecule type" value="Genomic_DNA"/>
</dbReference>
<dbReference type="SUPFAM" id="SSF51126">
    <property type="entry name" value="Pectin lyase-like"/>
    <property type="match status" value="1"/>
</dbReference>
<dbReference type="InterPro" id="IPR012334">
    <property type="entry name" value="Pectin_lyas_fold"/>
</dbReference>
<gene>
    <name evidence="1" type="ORF">ENQ76_12835</name>
</gene>
<protein>
    <recommendedName>
        <fullName evidence="2">Right handed beta helix domain-containing protein</fullName>
    </recommendedName>
</protein>
<dbReference type="Gene3D" id="2.160.20.10">
    <property type="entry name" value="Single-stranded right-handed beta-helix, Pectin lyase-like"/>
    <property type="match status" value="1"/>
</dbReference>